<gene>
    <name evidence="2" type="ORF">WICANDRAFT_76897</name>
</gene>
<name>A0A1E3PBD9_WICAA</name>
<proteinExistence type="predicted"/>
<feature type="compositionally biased region" description="Low complexity" evidence="1">
    <location>
        <begin position="205"/>
        <end position="221"/>
    </location>
</feature>
<dbReference type="EMBL" id="KV454208">
    <property type="protein sequence ID" value="ODQ62729.1"/>
    <property type="molecule type" value="Genomic_DNA"/>
</dbReference>
<evidence type="ECO:0000313" key="3">
    <source>
        <dbReference type="Proteomes" id="UP000094112"/>
    </source>
</evidence>
<dbReference type="OrthoDB" id="4088353at2759"/>
<evidence type="ECO:0000256" key="1">
    <source>
        <dbReference type="SAM" id="MobiDB-lite"/>
    </source>
</evidence>
<evidence type="ECO:0000313" key="2">
    <source>
        <dbReference type="EMBL" id="ODQ62729.1"/>
    </source>
</evidence>
<dbReference type="RefSeq" id="XP_019041936.1">
    <property type="nucleotide sequence ID" value="XM_019184462.1"/>
</dbReference>
<feature type="compositionally biased region" description="Low complexity" evidence="1">
    <location>
        <begin position="33"/>
        <end position="46"/>
    </location>
</feature>
<dbReference type="GeneID" id="30201708"/>
<reference evidence="2 3" key="1">
    <citation type="journal article" date="2016" name="Proc. Natl. Acad. Sci. U.S.A.">
        <title>Comparative genomics of biotechnologically important yeasts.</title>
        <authorList>
            <person name="Riley R."/>
            <person name="Haridas S."/>
            <person name="Wolfe K.H."/>
            <person name="Lopes M.R."/>
            <person name="Hittinger C.T."/>
            <person name="Goeker M."/>
            <person name="Salamov A.A."/>
            <person name="Wisecaver J.H."/>
            <person name="Long T.M."/>
            <person name="Calvey C.H."/>
            <person name="Aerts A.L."/>
            <person name="Barry K.W."/>
            <person name="Choi C."/>
            <person name="Clum A."/>
            <person name="Coughlan A.Y."/>
            <person name="Deshpande S."/>
            <person name="Douglass A.P."/>
            <person name="Hanson S.J."/>
            <person name="Klenk H.-P."/>
            <person name="LaButti K.M."/>
            <person name="Lapidus A."/>
            <person name="Lindquist E.A."/>
            <person name="Lipzen A.M."/>
            <person name="Meier-Kolthoff J.P."/>
            <person name="Ohm R.A."/>
            <person name="Otillar R.P."/>
            <person name="Pangilinan J.L."/>
            <person name="Peng Y."/>
            <person name="Rokas A."/>
            <person name="Rosa C.A."/>
            <person name="Scheuner C."/>
            <person name="Sibirny A.A."/>
            <person name="Slot J.C."/>
            <person name="Stielow J.B."/>
            <person name="Sun H."/>
            <person name="Kurtzman C.P."/>
            <person name="Blackwell M."/>
            <person name="Grigoriev I.V."/>
            <person name="Jeffries T.W."/>
        </authorList>
    </citation>
    <scope>NUCLEOTIDE SEQUENCE [LARGE SCALE GENOMIC DNA]</scope>
    <source>
        <strain evidence="3">ATCC 58044 / CBS 1984 / NCYC 433 / NRRL Y-366-8</strain>
    </source>
</reference>
<keyword evidence="3" id="KW-1185">Reference proteome</keyword>
<dbReference type="AlphaFoldDB" id="A0A1E3PBD9"/>
<accession>A0A1E3PBD9</accession>
<feature type="region of interest" description="Disordered" evidence="1">
    <location>
        <begin position="1"/>
        <end position="52"/>
    </location>
</feature>
<feature type="region of interest" description="Disordered" evidence="1">
    <location>
        <begin position="201"/>
        <end position="221"/>
    </location>
</feature>
<protein>
    <submittedName>
        <fullName evidence="2">Uncharacterized protein</fullName>
    </submittedName>
</protein>
<sequence>MATTLMSPHVWPSSAIPIPKPSRLRLDNDGDNKNNNAKQSNSNLSQPGYPTTPSLQSIIDQKKFSNGSIKSNVSSNSVPSLISTSSSYESCDSHPLDSFNTWDDIDENFFCQNDTSFNDDYDNNYTFQPLSPIEPVQQQKHITKKASFVSNLSSSIKSFANSTRHNNDILFDIQPRLTDDKLPKNIIQKHRDTELQTFKVTSKNSSLPTSSSSTSTPSISILRNREPRINSQFLRLYSYESNSRKKGILPEVTHLDEEDYLQRQQSSSPISNSLDPNRDFAMMVRQRLWQCVVLPPREDLNLSSNPEYVYAGESVDENNDDQEEFVSLIRKKGNVKPWIKLEDEEISKMKVLRPCGVLNNDTQFTVKGWCNERWLPRS</sequence>
<dbReference type="Proteomes" id="UP000094112">
    <property type="component" value="Unassembled WGS sequence"/>
</dbReference>
<organism evidence="2 3">
    <name type="scientific">Wickerhamomyces anomalus (strain ATCC 58044 / CBS 1984 / NCYC 433 / NRRL Y-366-8)</name>
    <name type="common">Yeast</name>
    <name type="synonym">Hansenula anomala</name>
    <dbReference type="NCBI Taxonomy" id="683960"/>
    <lineage>
        <taxon>Eukaryota</taxon>
        <taxon>Fungi</taxon>
        <taxon>Dikarya</taxon>
        <taxon>Ascomycota</taxon>
        <taxon>Saccharomycotina</taxon>
        <taxon>Saccharomycetes</taxon>
        <taxon>Phaffomycetales</taxon>
        <taxon>Wickerhamomycetaceae</taxon>
        <taxon>Wickerhamomyces</taxon>
    </lineage>
</organism>